<proteinExistence type="predicted"/>
<dbReference type="Proteomes" id="UP001139451">
    <property type="component" value="Unassembled WGS sequence"/>
</dbReference>
<protein>
    <submittedName>
        <fullName evidence="1">Uncharacterized protein</fullName>
    </submittedName>
</protein>
<dbReference type="AlphaFoldDB" id="A0A9X2HU37"/>
<accession>A0A9X2HU37</accession>
<comment type="caution">
    <text evidence="1">The sequence shown here is derived from an EMBL/GenBank/DDBJ whole genome shotgun (WGS) entry which is preliminary data.</text>
</comment>
<sequence length="82" mass="8625">MAKLSIDEMRAQVEAHDAKLRAEKAVEVGKLIASPAFADVLTQIEALGTEGDAVKPFGPATKAARLGLQMLASAHQREVKAG</sequence>
<evidence type="ECO:0000313" key="2">
    <source>
        <dbReference type="Proteomes" id="UP001139451"/>
    </source>
</evidence>
<evidence type="ECO:0000313" key="1">
    <source>
        <dbReference type="EMBL" id="MCP3732000.1"/>
    </source>
</evidence>
<dbReference type="RefSeq" id="WP_254295062.1">
    <property type="nucleotide sequence ID" value="NZ_JAMLDX010000014.1"/>
</dbReference>
<organism evidence="1 2">
    <name type="scientific">Sphingomonas tagetis</name>
    <dbReference type="NCBI Taxonomy" id="2949092"/>
    <lineage>
        <taxon>Bacteria</taxon>
        <taxon>Pseudomonadati</taxon>
        <taxon>Pseudomonadota</taxon>
        <taxon>Alphaproteobacteria</taxon>
        <taxon>Sphingomonadales</taxon>
        <taxon>Sphingomonadaceae</taxon>
        <taxon>Sphingomonas</taxon>
    </lineage>
</organism>
<keyword evidence="2" id="KW-1185">Reference proteome</keyword>
<gene>
    <name evidence="1" type="ORF">M9978_16365</name>
</gene>
<name>A0A9X2HU37_9SPHN</name>
<reference evidence="1" key="1">
    <citation type="submission" date="2022-05" db="EMBL/GenBank/DDBJ databases">
        <title>Sphingomonas sp. strain MG17 Genome sequencing and assembly.</title>
        <authorList>
            <person name="Kim I."/>
        </authorList>
    </citation>
    <scope>NUCLEOTIDE SEQUENCE</scope>
    <source>
        <strain evidence="1">MG17</strain>
    </source>
</reference>
<dbReference type="EMBL" id="JAMLDX010000014">
    <property type="protein sequence ID" value="MCP3732000.1"/>
    <property type="molecule type" value="Genomic_DNA"/>
</dbReference>